<feature type="compositionally biased region" description="Basic and acidic residues" evidence="1">
    <location>
        <begin position="75"/>
        <end position="87"/>
    </location>
</feature>
<dbReference type="PANTHER" id="PTHR23172:SF69">
    <property type="entry name" value="CHAPERONE DNAJ-DOMAIN SUPERFAMILY PROTEIN"/>
    <property type="match status" value="1"/>
</dbReference>
<dbReference type="FunFam" id="1.10.287.110:FF:000043">
    <property type="entry name" value="J-domain protein required for chloroplast accumulation response 1"/>
    <property type="match status" value="1"/>
</dbReference>
<dbReference type="STRING" id="1590841.A0A2R6Q5Y0"/>
<dbReference type="OrthoDB" id="1717591at2759"/>
<evidence type="ECO:0000313" key="2">
    <source>
        <dbReference type="EMBL" id="PSS02532.1"/>
    </source>
</evidence>
<dbReference type="OMA" id="ASECHRD"/>
<dbReference type="AlphaFoldDB" id="A0A2R6Q5Y0"/>
<dbReference type="InterPro" id="IPR001623">
    <property type="entry name" value="DnaJ_domain"/>
</dbReference>
<accession>A0A2R6Q5Y0</accession>
<reference evidence="3" key="2">
    <citation type="journal article" date="2018" name="BMC Genomics">
        <title>A manually annotated Actinidia chinensis var. chinensis (kiwifruit) genome highlights the challenges associated with draft genomes and gene prediction in plants.</title>
        <authorList>
            <person name="Pilkington S.M."/>
            <person name="Crowhurst R."/>
            <person name="Hilario E."/>
            <person name="Nardozza S."/>
            <person name="Fraser L."/>
            <person name="Peng Y."/>
            <person name="Gunaseelan K."/>
            <person name="Simpson R."/>
            <person name="Tahir J."/>
            <person name="Deroles S.C."/>
            <person name="Templeton K."/>
            <person name="Luo Z."/>
            <person name="Davy M."/>
            <person name="Cheng C."/>
            <person name="McNeilage M."/>
            <person name="Scaglione D."/>
            <person name="Liu Y."/>
            <person name="Zhang Q."/>
            <person name="Datson P."/>
            <person name="De Silva N."/>
            <person name="Gardiner S.E."/>
            <person name="Bassett H."/>
            <person name="Chagne D."/>
            <person name="McCallum J."/>
            <person name="Dzierzon H."/>
            <person name="Deng C."/>
            <person name="Wang Y.Y."/>
            <person name="Barron L."/>
            <person name="Manako K."/>
            <person name="Bowen J."/>
            <person name="Foster T.M."/>
            <person name="Erridge Z.A."/>
            <person name="Tiffin H."/>
            <person name="Waite C.N."/>
            <person name="Davies K.M."/>
            <person name="Grierson E.P."/>
            <person name="Laing W.A."/>
            <person name="Kirk R."/>
            <person name="Chen X."/>
            <person name="Wood M."/>
            <person name="Montefiori M."/>
            <person name="Brummell D.A."/>
            <person name="Schwinn K.E."/>
            <person name="Catanach A."/>
            <person name="Fullerton C."/>
            <person name="Li D."/>
            <person name="Meiyalaghan S."/>
            <person name="Nieuwenhuizen N."/>
            <person name="Read N."/>
            <person name="Prakash R."/>
            <person name="Hunter D."/>
            <person name="Zhang H."/>
            <person name="McKenzie M."/>
            <person name="Knabel M."/>
            <person name="Harris A."/>
            <person name="Allan A.C."/>
            <person name="Gleave A."/>
            <person name="Chen A."/>
            <person name="Janssen B.J."/>
            <person name="Plunkett B."/>
            <person name="Ampomah-Dwamena C."/>
            <person name="Voogd C."/>
            <person name="Leif D."/>
            <person name="Lafferty D."/>
            <person name="Souleyre E.J.F."/>
            <person name="Varkonyi-Gasic E."/>
            <person name="Gambi F."/>
            <person name="Hanley J."/>
            <person name="Yao J.L."/>
            <person name="Cheung J."/>
            <person name="David K.M."/>
            <person name="Warren B."/>
            <person name="Marsh K."/>
            <person name="Snowden K.C."/>
            <person name="Lin-Wang K."/>
            <person name="Brian L."/>
            <person name="Martinez-Sanchez M."/>
            <person name="Wang M."/>
            <person name="Ileperuma N."/>
            <person name="Macnee N."/>
            <person name="Campin R."/>
            <person name="McAtee P."/>
            <person name="Drummond R.S.M."/>
            <person name="Espley R.V."/>
            <person name="Ireland H.S."/>
            <person name="Wu R."/>
            <person name="Atkinson R.G."/>
            <person name="Karunairetnam S."/>
            <person name="Bulley S."/>
            <person name="Chunkath S."/>
            <person name="Hanley Z."/>
            <person name="Storey R."/>
            <person name="Thrimawithana A.H."/>
            <person name="Thomson S."/>
            <person name="David C."/>
            <person name="Testolin R."/>
            <person name="Huang H."/>
            <person name="Hellens R.P."/>
            <person name="Schaffer R.J."/>
        </authorList>
    </citation>
    <scope>NUCLEOTIDE SEQUENCE [LARGE SCALE GENOMIC DNA]</scope>
    <source>
        <strain evidence="3">cv. Red5</strain>
    </source>
</reference>
<dbReference type="GO" id="GO:0072318">
    <property type="term" value="P:clathrin coat disassembly"/>
    <property type="evidence" value="ECO:0007669"/>
    <property type="project" value="TreeGrafter"/>
</dbReference>
<feature type="compositionally biased region" description="Basic and acidic residues" evidence="1">
    <location>
        <begin position="29"/>
        <end position="41"/>
    </location>
</feature>
<dbReference type="Gene3D" id="1.10.287.110">
    <property type="entry name" value="DnaJ domain"/>
    <property type="match status" value="1"/>
</dbReference>
<feature type="region of interest" description="Disordered" evidence="1">
    <location>
        <begin position="1"/>
        <end position="49"/>
    </location>
</feature>
<dbReference type="GO" id="GO:0072583">
    <property type="term" value="P:clathrin-dependent endocytosis"/>
    <property type="evidence" value="ECO:0007669"/>
    <property type="project" value="TreeGrafter"/>
</dbReference>
<protein>
    <submittedName>
        <fullName evidence="2">Auxilin-related protein</fullName>
    </submittedName>
</protein>
<organism evidence="2 3">
    <name type="scientific">Actinidia chinensis var. chinensis</name>
    <name type="common">Chinese soft-hair kiwi</name>
    <dbReference type="NCBI Taxonomy" id="1590841"/>
    <lineage>
        <taxon>Eukaryota</taxon>
        <taxon>Viridiplantae</taxon>
        <taxon>Streptophyta</taxon>
        <taxon>Embryophyta</taxon>
        <taxon>Tracheophyta</taxon>
        <taxon>Spermatophyta</taxon>
        <taxon>Magnoliopsida</taxon>
        <taxon>eudicotyledons</taxon>
        <taxon>Gunneridae</taxon>
        <taxon>Pentapetalae</taxon>
        <taxon>asterids</taxon>
        <taxon>Ericales</taxon>
        <taxon>Actinidiaceae</taxon>
        <taxon>Actinidia</taxon>
    </lineage>
</organism>
<comment type="caution">
    <text evidence="2">The sequence shown here is derived from an EMBL/GenBank/DDBJ whole genome shotgun (WGS) entry which is preliminary data.</text>
</comment>
<evidence type="ECO:0000256" key="1">
    <source>
        <dbReference type="SAM" id="MobiDB-lite"/>
    </source>
</evidence>
<name>A0A2R6Q5Y0_ACTCC</name>
<reference evidence="2 3" key="1">
    <citation type="submission" date="2017-07" db="EMBL/GenBank/DDBJ databases">
        <title>An improved, manually edited Actinidia chinensis var. chinensis (kiwifruit) genome highlights the challenges associated with draft genomes and gene prediction in plants.</title>
        <authorList>
            <person name="Pilkington S."/>
            <person name="Crowhurst R."/>
            <person name="Hilario E."/>
            <person name="Nardozza S."/>
            <person name="Fraser L."/>
            <person name="Peng Y."/>
            <person name="Gunaseelan K."/>
            <person name="Simpson R."/>
            <person name="Tahir J."/>
            <person name="Deroles S."/>
            <person name="Templeton K."/>
            <person name="Luo Z."/>
            <person name="Davy M."/>
            <person name="Cheng C."/>
            <person name="Mcneilage M."/>
            <person name="Scaglione D."/>
            <person name="Liu Y."/>
            <person name="Zhang Q."/>
            <person name="Datson P."/>
            <person name="De Silva N."/>
            <person name="Gardiner S."/>
            <person name="Bassett H."/>
            <person name="Chagne D."/>
            <person name="Mccallum J."/>
            <person name="Dzierzon H."/>
            <person name="Deng C."/>
            <person name="Wang Y.-Y."/>
            <person name="Barron N."/>
            <person name="Manako K."/>
            <person name="Bowen J."/>
            <person name="Foster T."/>
            <person name="Erridge Z."/>
            <person name="Tiffin H."/>
            <person name="Waite C."/>
            <person name="Davies K."/>
            <person name="Grierson E."/>
            <person name="Laing W."/>
            <person name="Kirk R."/>
            <person name="Chen X."/>
            <person name="Wood M."/>
            <person name="Montefiori M."/>
            <person name="Brummell D."/>
            <person name="Schwinn K."/>
            <person name="Catanach A."/>
            <person name="Fullerton C."/>
            <person name="Li D."/>
            <person name="Meiyalaghan S."/>
            <person name="Nieuwenhuizen N."/>
            <person name="Read N."/>
            <person name="Prakash R."/>
            <person name="Hunter D."/>
            <person name="Zhang H."/>
            <person name="Mckenzie M."/>
            <person name="Knabel M."/>
            <person name="Harris A."/>
            <person name="Allan A."/>
            <person name="Chen A."/>
            <person name="Janssen B."/>
            <person name="Plunkett B."/>
            <person name="Dwamena C."/>
            <person name="Voogd C."/>
            <person name="Leif D."/>
            <person name="Lafferty D."/>
            <person name="Souleyre E."/>
            <person name="Varkonyi-Gasic E."/>
            <person name="Gambi F."/>
            <person name="Hanley J."/>
            <person name="Yao J.-L."/>
            <person name="Cheung J."/>
            <person name="David K."/>
            <person name="Warren B."/>
            <person name="Marsh K."/>
            <person name="Snowden K."/>
            <person name="Lin-Wang K."/>
            <person name="Brian L."/>
            <person name="Martinez-Sanchez M."/>
            <person name="Wang M."/>
            <person name="Ileperuma N."/>
            <person name="Macnee N."/>
            <person name="Campin R."/>
            <person name="Mcatee P."/>
            <person name="Drummond R."/>
            <person name="Espley R."/>
            <person name="Ireland H."/>
            <person name="Wu R."/>
            <person name="Atkinson R."/>
            <person name="Karunairetnam S."/>
            <person name="Bulley S."/>
            <person name="Chunkath S."/>
            <person name="Hanley Z."/>
            <person name="Storey R."/>
            <person name="Thrimawithana A."/>
            <person name="Thomson S."/>
            <person name="David C."/>
            <person name="Testolin R."/>
        </authorList>
    </citation>
    <scope>NUCLEOTIDE SEQUENCE [LARGE SCALE GENOMIC DNA]</scope>
    <source>
        <strain evidence="3">cv. Red5</strain>
        <tissue evidence="2">Young leaf</tissue>
    </source>
</reference>
<dbReference type="EMBL" id="NKQK01000019">
    <property type="protein sequence ID" value="PSS02532.1"/>
    <property type="molecule type" value="Genomic_DNA"/>
</dbReference>
<dbReference type="Proteomes" id="UP000241394">
    <property type="component" value="Chromosome LG19"/>
</dbReference>
<dbReference type="InterPro" id="IPR036869">
    <property type="entry name" value="J_dom_sf"/>
</dbReference>
<feature type="region of interest" description="Disordered" evidence="1">
    <location>
        <begin position="75"/>
        <end position="140"/>
    </location>
</feature>
<dbReference type="FunCoup" id="A0A2R6Q5Y0">
    <property type="interactions" value="59"/>
</dbReference>
<keyword evidence="3" id="KW-1185">Reference proteome</keyword>
<dbReference type="InParanoid" id="A0A2R6Q5Y0"/>
<gene>
    <name evidence="2" type="ORF">CEY00_Acc20965</name>
</gene>
<dbReference type="CDD" id="cd06257">
    <property type="entry name" value="DnaJ"/>
    <property type="match status" value="1"/>
</dbReference>
<evidence type="ECO:0000313" key="3">
    <source>
        <dbReference type="Proteomes" id="UP000241394"/>
    </source>
</evidence>
<proteinExistence type="predicted"/>
<feature type="region of interest" description="Disordered" evidence="1">
    <location>
        <begin position="326"/>
        <end position="351"/>
    </location>
</feature>
<dbReference type="GO" id="GO:0030276">
    <property type="term" value="F:clathrin binding"/>
    <property type="evidence" value="ECO:0007669"/>
    <property type="project" value="TreeGrafter"/>
</dbReference>
<dbReference type="GO" id="GO:0031982">
    <property type="term" value="C:vesicle"/>
    <property type="evidence" value="ECO:0007669"/>
    <property type="project" value="TreeGrafter"/>
</dbReference>
<dbReference type="PANTHER" id="PTHR23172">
    <property type="entry name" value="AUXILIN/CYCLIN G-ASSOCIATED KINASE-RELATED"/>
    <property type="match status" value="1"/>
</dbReference>
<dbReference type="GO" id="GO:0005737">
    <property type="term" value="C:cytoplasm"/>
    <property type="evidence" value="ECO:0007669"/>
    <property type="project" value="TreeGrafter"/>
</dbReference>
<feature type="compositionally biased region" description="Low complexity" evidence="1">
    <location>
        <begin position="126"/>
        <end position="135"/>
    </location>
</feature>
<sequence>MDESWRLRMGAATRPRPKPKPKPTLSRRRSTEETPSRRGYADDFSDVFGGPPRIVISRQFAAAEFNRSSNPFYEDIFRRPETEEKSRIGRNLPEFRIPASGERSEGFYSDIFGTEDGDRRSRSRSKSNSSSVLSSEDLSPLRTAVGSDGGSFSSFASKLRPINIPCRWNSSTMVPEEHITQQNLPAFPYNQSSNFDNLFPESDFIDNFRSSHFGFSRQVPSPETISLDPNSYRSIKIPMDDLELNSPSSVVFSLCQDPEAKASKIRDEVLPGQEMEQEEDEVMSSYTIEINADHREGTEEALGINEAIAWAKEKFYTQSSEKFWSKDGKDQSTEAEGFSNGQIDGNGSMRLPVKHPNKWAPKGEEQLQKDIEMELLDEEIRSWSAGKEANIRMLLSMLHHILWPDSGWYAIPLTSLVESSQVKKAYQKARLCLHPDKLQQRGATIKQKYVADSAFSILQEAWAAYISQDVFFS</sequence>
<dbReference type="SUPFAM" id="SSF46565">
    <property type="entry name" value="Chaperone J-domain"/>
    <property type="match status" value="1"/>
</dbReference>
<feature type="compositionally biased region" description="Basic residues" evidence="1">
    <location>
        <begin position="15"/>
        <end position="28"/>
    </location>
</feature>
<dbReference type="Gramene" id="PSS02532">
    <property type="protein sequence ID" value="PSS02532"/>
    <property type="gene ID" value="CEY00_Acc20965"/>
</dbReference>